<gene>
    <name evidence="7" type="primary">pcm</name>
    <name evidence="8" type="ORF">JAZ07_05440</name>
</gene>
<comment type="subcellular location">
    <subcellularLocation>
        <location evidence="1 7">Cytoplasm</location>
    </subcellularLocation>
</comment>
<evidence type="ECO:0000256" key="6">
    <source>
        <dbReference type="ARBA" id="ARBA00022691"/>
    </source>
</evidence>
<dbReference type="Proteomes" id="UP000886667">
    <property type="component" value="Unassembled WGS sequence"/>
</dbReference>
<dbReference type="EC" id="2.1.1.77" evidence="7"/>
<dbReference type="PANTHER" id="PTHR11579:SF0">
    <property type="entry name" value="PROTEIN-L-ISOASPARTATE(D-ASPARTATE) O-METHYLTRANSFERASE"/>
    <property type="match status" value="1"/>
</dbReference>
<dbReference type="EMBL" id="JAEPCM010000173">
    <property type="protein sequence ID" value="MCG7945775.1"/>
    <property type="molecule type" value="Genomic_DNA"/>
</dbReference>
<organism evidence="8 9">
    <name type="scientific">Candidatus Thiodiazotropha taylori</name>
    <dbReference type="NCBI Taxonomy" id="2792791"/>
    <lineage>
        <taxon>Bacteria</taxon>
        <taxon>Pseudomonadati</taxon>
        <taxon>Pseudomonadota</taxon>
        <taxon>Gammaproteobacteria</taxon>
        <taxon>Chromatiales</taxon>
        <taxon>Sedimenticolaceae</taxon>
        <taxon>Candidatus Thiodiazotropha</taxon>
    </lineage>
</organism>
<dbReference type="PANTHER" id="PTHR11579">
    <property type="entry name" value="PROTEIN-L-ISOASPARTATE O-METHYLTRANSFERASE"/>
    <property type="match status" value="1"/>
</dbReference>
<comment type="function">
    <text evidence="7">Catalyzes the methyl esterification of L-isoaspartyl residues in peptides and proteins that result from spontaneous decomposition of normal L-aspartyl and L-asparaginyl residues. It plays a role in the repair and/or degradation of damaged proteins.</text>
</comment>
<dbReference type="SUPFAM" id="SSF53335">
    <property type="entry name" value="S-adenosyl-L-methionine-dependent methyltransferases"/>
    <property type="match status" value="1"/>
</dbReference>
<keyword evidence="4 7" id="KW-0489">Methyltransferase</keyword>
<evidence type="ECO:0000313" key="9">
    <source>
        <dbReference type="Proteomes" id="UP000886667"/>
    </source>
</evidence>
<comment type="caution">
    <text evidence="8">The sequence shown here is derived from an EMBL/GenBank/DDBJ whole genome shotgun (WGS) entry which is preliminary data.</text>
</comment>
<evidence type="ECO:0000256" key="2">
    <source>
        <dbReference type="ARBA" id="ARBA00005369"/>
    </source>
</evidence>
<accession>A0A9E4K9V2</accession>
<dbReference type="AlphaFoldDB" id="A0A9E4K9V2"/>
<dbReference type="GO" id="GO:0005737">
    <property type="term" value="C:cytoplasm"/>
    <property type="evidence" value="ECO:0007669"/>
    <property type="project" value="UniProtKB-SubCell"/>
</dbReference>
<proteinExistence type="inferred from homology"/>
<dbReference type="InterPro" id="IPR029063">
    <property type="entry name" value="SAM-dependent_MTases_sf"/>
</dbReference>
<keyword evidence="5 7" id="KW-0808">Transferase</keyword>
<dbReference type="NCBIfam" id="TIGR00080">
    <property type="entry name" value="pimt"/>
    <property type="match status" value="1"/>
</dbReference>
<keyword evidence="3 7" id="KW-0963">Cytoplasm</keyword>
<dbReference type="NCBIfam" id="NF001453">
    <property type="entry name" value="PRK00312.1"/>
    <property type="match status" value="1"/>
</dbReference>
<evidence type="ECO:0000256" key="7">
    <source>
        <dbReference type="HAMAP-Rule" id="MF_00090"/>
    </source>
</evidence>
<protein>
    <recommendedName>
        <fullName evidence="7">Protein-L-isoaspartate O-methyltransferase</fullName>
        <ecNumber evidence="7">2.1.1.77</ecNumber>
    </recommendedName>
    <alternativeName>
        <fullName evidence="7">L-isoaspartyl protein carboxyl methyltransferase</fullName>
    </alternativeName>
    <alternativeName>
        <fullName evidence="7">Protein L-isoaspartyl methyltransferase</fullName>
    </alternativeName>
    <alternativeName>
        <fullName evidence="7">Protein-beta-aspartate methyltransferase</fullName>
        <shortName evidence="7">PIMT</shortName>
    </alternativeName>
</protein>
<evidence type="ECO:0000256" key="1">
    <source>
        <dbReference type="ARBA" id="ARBA00004496"/>
    </source>
</evidence>
<reference evidence="8" key="1">
    <citation type="journal article" date="2021" name="Proc. Natl. Acad. Sci. U.S.A.">
        <title>Global biogeography of chemosynthetic symbionts reveals both localized and globally distributed symbiont groups. .</title>
        <authorList>
            <person name="Osvatic J.T."/>
            <person name="Wilkins L.G.E."/>
            <person name="Leibrecht L."/>
            <person name="Leray M."/>
            <person name="Zauner S."/>
            <person name="Polzin J."/>
            <person name="Camacho Y."/>
            <person name="Gros O."/>
            <person name="van Gils J.A."/>
            <person name="Eisen J.A."/>
            <person name="Petersen J.M."/>
            <person name="Yuen B."/>
        </authorList>
    </citation>
    <scope>NUCLEOTIDE SEQUENCE</scope>
    <source>
        <strain evidence="8">MAGclacostrist064TRANS</strain>
    </source>
</reference>
<evidence type="ECO:0000313" key="8">
    <source>
        <dbReference type="EMBL" id="MCG7945775.1"/>
    </source>
</evidence>
<dbReference type="PROSITE" id="PS01279">
    <property type="entry name" value="PCMT"/>
    <property type="match status" value="1"/>
</dbReference>
<dbReference type="InterPro" id="IPR000682">
    <property type="entry name" value="PCMT"/>
</dbReference>
<feature type="active site" evidence="7">
    <location>
        <position position="121"/>
    </location>
</feature>
<dbReference type="GO" id="GO:0032259">
    <property type="term" value="P:methylation"/>
    <property type="evidence" value="ECO:0007669"/>
    <property type="project" value="UniProtKB-KW"/>
</dbReference>
<sequence length="273" mass="30564">MANSRGDWRPFAANSIQSAHERGCTMLTTRQLFTALLLSLIATSLTAQQTDQGYTKERQRMVQTIQREVRQTSDHLEKKQLDERVIEALKTVPRHLFVPEAQRQSAYQNRPLPIGYGQTISQPYIVAIMTDLIAPQAQHKALEIGTGSGYQAAVMSRLVEQVFSMEIVEPLGQLATERLQALGYRNIEVAIEDGYHGWASEAPFDIIIVTAAASHIPPPLIEQLKPGGKMIIPVGSRFMTQQLLLVNKDQQDEVTVRQVLPVRFVPLINKSEL</sequence>
<dbReference type="Pfam" id="PF01135">
    <property type="entry name" value="PCMT"/>
    <property type="match status" value="1"/>
</dbReference>
<name>A0A9E4K9V2_9GAMM</name>
<evidence type="ECO:0000256" key="5">
    <source>
        <dbReference type="ARBA" id="ARBA00022679"/>
    </source>
</evidence>
<dbReference type="FunFam" id="3.40.50.150:FF:000010">
    <property type="entry name" value="Protein-L-isoaspartate O-methyltransferase"/>
    <property type="match status" value="1"/>
</dbReference>
<comment type="catalytic activity">
    <reaction evidence="7">
        <text>[protein]-L-isoaspartate + S-adenosyl-L-methionine = [protein]-L-isoaspartate alpha-methyl ester + S-adenosyl-L-homocysteine</text>
        <dbReference type="Rhea" id="RHEA:12705"/>
        <dbReference type="Rhea" id="RHEA-COMP:12143"/>
        <dbReference type="Rhea" id="RHEA-COMP:12144"/>
        <dbReference type="ChEBI" id="CHEBI:57856"/>
        <dbReference type="ChEBI" id="CHEBI:59789"/>
        <dbReference type="ChEBI" id="CHEBI:90596"/>
        <dbReference type="ChEBI" id="CHEBI:90598"/>
        <dbReference type="EC" id="2.1.1.77"/>
    </reaction>
</comment>
<dbReference type="HAMAP" id="MF_00090">
    <property type="entry name" value="PIMT"/>
    <property type="match status" value="1"/>
</dbReference>
<evidence type="ECO:0000256" key="3">
    <source>
        <dbReference type="ARBA" id="ARBA00022490"/>
    </source>
</evidence>
<dbReference type="GO" id="GO:0004719">
    <property type="term" value="F:protein-L-isoaspartate (D-aspartate) O-methyltransferase activity"/>
    <property type="evidence" value="ECO:0007669"/>
    <property type="project" value="UniProtKB-UniRule"/>
</dbReference>
<dbReference type="GO" id="GO:0030091">
    <property type="term" value="P:protein repair"/>
    <property type="evidence" value="ECO:0007669"/>
    <property type="project" value="UniProtKB-UniRule"/>
</dbReference>
<comment type="similarity">
    <text evidence="2 7">Belongs to the methyltransferase superfamily. L-isoaspartyl/D-aspartyl protein methyltransferase family.</text>
</comment>
<evidence type="ECO:0000256" key="4">
    <source>
        <dbReference type="ARBA" id="ARBA00022603"/>
    </source>
</evidence>
<dbReference type="Gene3D" id="3.40.50.150">
    <property type="entry name" value="Vaccinia Virus protein VP39"/>
    <property type="match status" value="1"/>
</dbReference>
<keyword evidence="6 7" id="KW-0949">S-adenosyl-L-methionine</keyword>
<dbReference type="CDD" id="cd02440">
    <property type="entry name" value="AdoMet_MTases"/>
    <property type="match status" value="1"/>
</dbReference>